<keyword evidence="3" id="KW-1003">Cell membrane</keyword>
<feature type="transmembrane region" description="Helical" evidence="8">
    <location>
        <begin position="80"/>
        <end position="102"/>
    </location>
</feature>
<feature type="transmembrane region" description="Helical" evidence="8">
    <location>
        <begin position="351"/>
        <end position="372"/>
    </location>
</feature>
<feature type="transmembrane region" description="Helical" evidence="8">
    <location>
        <begin position="166"/>
        <end position="182"/>
    </location>
</feature>
<protein>
    <submittedName>
        <fullName evidence="9">Ktr system potassium uptake protein B</fullName>
    </submittedName>
</protein>
<feature type="transmembrane region" description="Helical" evidence="8">
    <location>
        <begin position="194"/>
        <end position="213"/>
    </location>
</feature>
<feature type="transmembrane region" description="Helical" evidence="8">
    <location>
        <begin position="130"/>
        <end position="154"/>
    </location>
</feature>
<evidence type="ECO:0000256" key="7">
    <source>
        <dbReference type="ARBA" id="ARBA00023136"/>
    </source>
</evidence>
<dbReference type="RefSeq" id="WP_146451467.1">
    <property type="nucleotide sequence ID" value="NZ_SJPS01000004.1"/>
</dbReference>
<accession>A0A5C6CLW6</accession>
<keyword evidence="6" id="KW-0406">Ion transport</keyword>
<evidence type="ECO:0000256" key="2">
    <source>
        <dbReference type="ARBA" id="ARBA00022448"/>
    </source>
</evidence>
<evidence type="ECO:0000256" key="1">
    <source>
        <dbReference type="ARBA" id="ARBA00004651"/>
    </source>
</evidence>
<evidence type="ECO:0000256" key="4">
    <source>
        <dbReference type="ARBA" id="ARBA00022692"/>
    </source>
</evidence>
<dbReference type="PANTHER" id="PTHR32024:SF1">
    <property type="entry name" value="KTR SYSTEM POTASSIUM UPTAKE PROTEIN B"/>
    <property type="match status" value="1"/>
</dbReference>
<dbReference type="PANTHER" id="PTHR32024">
    <property type="entry name" value="TRK SYSTEM POTASSIUM UPTAKE PROTEIN TRKG-RELATED"/>
    <property type="match status" value="1"/>
</dbReference>
<dbReference type="GO" id="GO:0030001">
    <property type="term" value="P:metal ion transport"/>
    <property type="evidence" value="ECO:0007669"/>
    <property type="project" value="UniProtKB-ARBA"/>
</dbReference>
<dbReference type="EMBL" id="SJPS01000004">
    <property type="protein sequence ID" value="TWU25903.1"/>
    <property type="molecule type" value="Genomic_DNA"/>
</dbReference>
<comment type="caution">
    <text evidence="9">The sequence shown here is derived from an EMBL/GenBank/DDBJ whole genome shotgun (WGS) entry which is preliminary data.</text>
</comment>
<keyword evidence="4 8" id="KW-0812">Transmembrane</keyword>
<keyword evidence="7 8" id="KW-0472">Membrane</keyword>
<keyword evidence="2" id="KW-0813">Transport</keyword>
<evidence type="ECO:0000313" key="9">
    <source>
        <dbReference type="EMBL" id="TWU25903.1"/>
    </source>
</evidence>
<gene>
    <name evidence="9" type="primary">ktrB</name>
    <name evidence="9" type="ORF">Pla144_31170</name>
</gene>
<dbReference type="Pfam" id="PF02386">
    <property type="entry name" value="TrkH"/>
    <property type="match status" value="1"/>
</dbReference>
<evidence type="ECO:0000256" key="5">
    <source>
        <dbReference type="ARBA" id="ARBA00022989"/>
    </source>
</evidence>
<feature type="transmembrane region" description="Helical" evidence="8">
    <location>
        <begin position="233"/>
        <end position="252"/>
    </location>
</feature>
<proteinExistence type="predicted"/>
<feature type="transmembrane region" description="Helical" evidence="8">
    <location>
        <begin position="20"/>
        <end position="44"/>
    </location>
</feature>
<dbReference type="OrthoDB" id="9810952at2"/>
<dbReference type="InterPro" id="IPR003445">
    <property type="entry name" value="Cat_transpt"/>
</dbReference>
<dbReference type="GO" id="GO:0008324">
    <property type="term" value="F:monoatomic cation transmembrane transporter activity"/>
    <property type="evidence" value="ECO:0007669"/>
    <property type="project" value="InterPro"/>
</dbReference>
<dbReference type="Proteomes" id="UP000318437">
    <property type="component" value="Unassembled WGS sequence"/>
</dbReference>
<sequence>MKSKITAIGETISHWHPLRLLVLGYASYLLVTWLLLCLPFSWAAAPVSPLDNLFIATSAVSTTGLATVNPPEAYSFLGELIVLLAVQVGGLGYMTLGSFVILSRKSDLPKVRASVGLVAFSLPSGFDLRLFIRHVVTFTVLIEVAGAALLYYAFRSAGIESPLWPSIFHSISAFCTAGFSVFPDSLEQFQGNVWVNMIISVLSLLGAIGFLVASDFWLTLTQYRTRLTLTTKIIVLMTFWSIMLGWLLLFLVEPTMQSLPLPERLMTSGFQSMSALTTVGFNTHSIGSLHMASVLIVIVLMVVGASPSGTGGGLKSTSVSAAFAVVWSVLRGRDRITFWGTEVPDFRLHAAFAATFFYLVIFLTGSTLLMLVQASSFGDILFEAASAIGTVGLSRGITSDLTPVAKLIVIALMFIGRVGPLTFGLAFFTHGPMEKGETPEDLAV</sequence>
<keyword evidence="5 8" id="KW-1133">Transmembrane helix</keyword>
<evidence type="ECO:0000256" key="3">
    <source>
        <dbReference type="ARBA" id="ARBA00022475"/>
    </source>
</evidence>
<dbReference type="GO" id="GO:0005886">
    <property type="term" value="C:plasma membrane"/>
    <property type="evidence" value="ECO:0007669"/>
    <property type="project" value="UniProtKB-SubCell"/>
</dbReference>
<feature type="transmembrane region" description="Helical" evidence="8">
    <location>
        <begin position="407"/>
        <end position="428"/>
    </location>
</feature>
<organism evidence="9 10">
    <name type="scientific">Bythopirellula polymerisocia</name>
    <dbReference type="NCBI Taxonomy" id="2528003"/>
    <lineage>
        <taxon>Bacteria</taxon>
        <taxon>Pseudomonadati</taxon>
        <taxon>Planctomycetota</taxon>
        <taxon>Planctomycetia</taxon>
        <taxon>Pirellulales</taxon>
        <taxon>Lacipirellulaceae</taxon>
        <taxon>Bythopirellula</taxon>
    </lineage>
</organism>
<dbReference type="AlphaFoldDB" id="A0A5C6CLW6"/>
<name>A0A5C6CLW6_9BACT</name>
<feature type="transmembrane region" description="Helical" evidence="8">
    <location>
        <begin position="273"/>
        <end position="306"/>
    </location>
</feature>
<evidence type="ECO:0000313" key="10">
    <source>
        <dbReference type="Proteomes" id="UP000318437"/>
    </source>
</evidence>
<feature type="transmembrane region" description="Helical" evidence="8">
    <location>
        <begin position="312"/>
        <end position="330"/>
    </location>
</feature>
<evidence type="ECO:0000256" key="6">
    <source>
        <dbReference type="ARBA" id="ARBA00023065"/>
    </source>
</evidence>
<evidence type="ECO:0000256" key="8">
    <source>
        <dbReference type="SAM" id="Phobius"/>
    </source>
</evidence>
<comment type="subcellular location">
    <subcellularLocation>
        <location evidence="1">Cell membrane</location>
        <topology evidence="1">Multi-pass membrane protein</topology>
    </subcellularLocation>
</comment>
<keyword evidence="10" id="KW-1185">Reference proteome</keyword>
<reference evidence="9 10" key="1">
    <citation type="submission" date="2019-02" db="EMBL/GenBank/DDBJ databases">
        <title>Deep-cultivation of Planctomycetes and their phenomic and genomic characterization uncovers novel biology.</title>
        <authorList>
            <person name="Wiegand S."/>
            <person name="Jogler M."/>
            <person name="Boedeker C."/>
            <person name="Pinto D."/>
            <person name="Vollmers J."/>
            <person name="Rivas-Marin E."/>
            <person name="Kohn T."/>
            <person name="Peeters S.H."/>
            <person name="Heuer A."/>
            <person name="Rast P."/>
            <person name="Oberbeckmann S."/>
            <person name="Bunk B."/>
            <person name="Jeske O."/>
            <person name="Meyerdierks A."/>
            <person name="Storesund J.E."/>
            <person name="Kallscheuer N."/>
            <person name="Luecker S."/>
            <person name="Lage O.M."/>
            <person name="Pohl T."/>
            <person name="Merkel B.J."/>
            <person name="Hornburger P."/>
            <person name="Mueller R.-W."/>
            <person name="Bruemmer F."/>
            <person name="Labrenz M."/>
            <person name="Spormann A.M."/>
            <person name="Op Den Camp H."/>
            <person name="Overmann J."/>
            <person name="Amann R."/>
            <person name="Jetten M.S.M."/>
            <person name="Mascher T."/>
            <person name="Medema M.H."/>
            <person name="Devos D.P."/>
            <person name="Kaster A.-K."/>
            <person name="Ovreas L."/>
            <person name="Rohde M."/>
            <person name="Galperin M.Y."/>
            <person name="Jogler C."/>
        </authorList>
    </citation>
    <scope>NUCLEOTIDE SEQUENCE [LARGE SCALE GENOMIC DNA]</scope>
    <source>
        <strain evidence="9 10">Pla144</strain>
    </source>
</reference>